<dbReference type="Pfam" id="PF04083">
    <property type="entry name" value="Abhydro_lipase"/>
    <property type="match status" value="1"/>
</dbReference>
<accession>D2A0X2</accession>
<evidence type="ECO:0000313" key="10">
    <source>
        <dbReference type="EMBL" id="EFA01617.1"/>
    </source>
</evidence>
<dbReference type="PIRSF" id="PIRSF000862">
    <property type="entry name" value="Steryl_ester_lip"/>
    <property type="match status" value="1"/>
</dbReference>
<reference evidence="10 11" key="2">
    <citation type="journal article" date="2010" name="Nucleic Acids Res.">
        <title>BeetleBase in 2010: revisions to provide comprehensive genomic information for Tribolium castaneum.</title>
        <authorList>
            <person name="Kim H.S."/>
            <person name="Murphy T."/>
            <person name="Xia J."/>
            <person name="Caragea D."/>
            <person name="Park Y."/>
            <person name="Beeman R.W."/>
            <person name="Lorenzen M.D."/>
            <person name="Butcher S."/>
            <person name="Manak J.R."/>
            <person name="Brown S.J."/>
        </authorList>
    </citation>
    <scope>GENOME REANNOTATION</scope>
    <source>
        <strain evidence="10 11">Georgia GA2</strain>
    </source>
</reference>
<keyword evidence="4 7" id="KW-0442">Lipid degradation</keyword>
<name>D2A0X2_TRICA</name>
<gene>
    <name evidence="10" type="primary">AUGUSTUS-3.0.2_07186</name>
    <name evidence="10" type="ORF">TcasGA2_TC007186</name>
</gene>
<evidence type="ECO:0000256" key="2">
    <source>
        <dbReference type="ARBA" id="ARBA00022729"/>
    </source>
</evidence>
<evidence type="ECO:0000256" key="6">
    <source>
        <dbReference type="ARBA" id="ARBA00023180"/>
    </source>
</evidence>
<dbReference type="InterPro" id="IPR029058">
    <property type="entry name" value="AB_hydrolase_fold"/>
</dbReference>
<proteinExistence type="inferred from homology"/>
<dbReference type="eggNOG" id="KOG2624">
    <property type="taxonomic scope" value="Eukaryota"/>
</dbReference>
<evidence type="ECO:0000256" key="4">
    <source>
        <dbReference type="ARBA" id="ARBA00022963"/>
    </source>
</evidence>
<dbReference type="EMBL" id="KQ971338">
    <property type="protein sequence ID" value="EFA01617.1"/>
    <property type="molecule type" value="Genomic_DNA"/>
</dbReference>
<evidence type="ECO:0000256" key="7">
    <source>
        <dbReference type="PIRNR" id="PIRNR000862"/>
    </source>
</evidence>
<evidence type="ECO:0000256" key="8">
    <source>
        <dbReference type="SAM" id="SignalP"/>
    </source>
</evidence>
<dbReference type="PANTHER" id="PTHR11005">
    <property type="entry name" value="LYSOSOMAL ACID LIPASE-RELATED"/>
    <property type="match status" value="1"/>
</dbReference>
<sequence length="392" mass="44850">MKFLVLVTLVAAAFGKNLPNQNARISKMVTSHGYPLETYRVTTEDGYILDLFRMPHGYQNKDQHDSQKPAVLLMHGFLSCCEDFVAGGPSQGLAFYLADQGYDVYLGNARGSPYGQHHTNLDPHKDAAFWRFSFHEIGVADMAAIIDKVVSISQQNKIHYVGHMEGATVFYILASQKQGYNNKIEKMVSLGPIAYLKKSPHPILKKVAENYKSKSWVIKNVGMSTFNPSSELTSEAENQCTEYEQTEQICHNDYFLFNGYNSKNFNETTIQHVIQRRPCDGSVRQVLHLAQMKETGRFESYTYPEKTDAYKYDLAQVSAPVAIFYTPEDAFSYVDDVETLAKELPNVYKKEVKSEYTNNLDFLYAENIYKFYKYVADSFQDDERKSSRNMLY</sequence>
<keyword evidence="6" id="KW-0325">Glycoprotein</keyword>
<dbReference type="InParanoid" id="D2A0X2"/>
<protein>
    <recommendedName>
        <fullName evidence="7">Lipase</fullName>
    </recommendedName>
</protein>
<dbReference type="InterPro" id="IPR006693">
    <property type="entry name" value="AB_hydrolase_lipase"/>
</dbReference>
<keyword evidence="2 8" id="KW-0732">Signal</keyword>
<feature type="signal peptide" evidence="8">
    <location>
        <begin position="1"/>
        <end position="15"/>
    </location>
</feature>
<dbReference type="PhylomeDB" id="D2A0X2"/>
<dbReference type="GO" id="GO:0006629">
    <property type="term" value="P:lipid metabolic process"/>
    <property type="evidence" value="ECO:0000318"/>
    <property type="project" value="GO_Central"/>
</dbReference>
<organism evidence="10 11">
    <name type="scientific">Tribolium castaneum</name>
    <name type="common">Red flour beetle</name>
    <dbReference type="NCBI Taxonomy" id="7070"/>
    <lineage>
        <taxon>Eukaryota</taxon>
        <taxon>Metazoa</taxon>
        <taxon>Ecdysozoa</taxon>
        <taxon>Arthropoda</taxon>
        <taxon>Hexapoda</taxon>
        <taxon>Insecta</taxon>
        <taxon>Pterygota</taxon>
        <taxon>Neoptera</taxon>
        <taxon>Endopterygota</taxon>
        <taxon>Coleoptera</taxon>
        <taxon>Polyphaga</taxon>
        <taxon>Cucujiformia</taxon>
        <taxon>Tenebrionidae</taxon>
        <taxon>Tenebrionidae incertae sedis</taxon>
        <taxon>Tribolium</taxon>
    </lineage>
</organism>
<dbReference type="GO" id="GO:0016042">
    <property type="term" value="P:lipid catabolic process"/>
    <property type="evidence" value="ECO:0007669"/>
    <property type="project" value="UniProtKB-KW"/>
</dbReference>
<evidence type="ECO:0000259" key="9">
    <source>
        <dbReference type="Pfam" id="PF04083"/>
    </source>
</evidence>
<keyword evidence="3 7" id="KW-0378">Hydrolase</keyword>
<evidence type="ECO:0000256" key="1">
    <source>
        <dbReference type="ARBA" id="ARBA00010701"/>
    </source>
</evidence>
<evidence type="ECO:0000256" key="5">
    <source>
        <dbReference type="ARBA" id="ARBA00023098"/>
    </source>
</evidence>
<evidence type="ECO:0000256" key="3">
    <source>
        <dbReference type="ARBA" id="ARBA00022801"/>
    </source>
</evidence>
<keyword evidence="11" id="KW-1185">Reference proteome</keyword>
<evidence type="ECO:0000313" key="11">
    <source>
        <dbReference type="Proteomes" id="UP000007266"/>
    </source>
</evidence>
<dbReference type="Proteomes" id="UP000007266">
    <property type="component" value="Linkage group 4"/>
</dbReference>
<dbReference type="SUPFAM" id="SSF53474">
    <property type="entry name" value="alpha/beta-Hydrolases"/>
    <property type="match status" value="1"/>
</dbReference>
<dbReference type="HOGENOM" id="CLU_010974_0_3_1"/>
<keyword evidence="5" id="KW-0443">Lipid metabolism</keyword>
<dbReference type="FunFam" id="3.40.50.1820:FF:000057">
    <property type="entry name" value="Lipase"/>
    <property type="match status" value="1"/>
</dbReference>
<dbReference type="AlphaFoldDB" id="D2A0X2"/>
<dbReference type="InterPro" id="IPR025483">
    <property type="entry name" value="Lipase_euk"/>
</dbReference>
<dbReference type="OMA" id="PCEITHA"/>
<feature type="chain" id="PRO_5012881080" description="Lipase" evidence="8">
    <location>
        <begin position="16"/>
        <end position="392"/>
    </location>
</feature>
<feature type="domain" description="Partial AB-hydrolase lipase" evidence="9">
    <location>
        <begin position="25"/>
        <end position="86"/>
    </location>
</feature>
<dbReference type="GO" id="GO:0016298">
    <property type="term" value="F:lipase activity"/>
    <property type="evidence" value="ECO:0000318"/>
    <property type="project" value="GO_Central"/>
</dbReference>
<comment type="similarity">
    <text evidence="1 7">Belongs to the AB hydrolase superfamily. Lipase family.</text>
</comment>
<reference evidence="10 11" key="1">
    <citation type="journal article" date="2008" name="Nature">
        <title>The genome of the model beetle and pest Tribolium castaneum.</title>
        <authorList>
            <consortium name="Tribolium Genome Sequencing Consortium"/>
            <person name="Richards S."/>
            <person name="Gibbs R.A."/>
            <person name="Weinstock G.M."/>
            <person name="Brown S.J."/>
            <person name="Denell R."/>
            <person name="Beeman R.W."/>
            <person name="Gibbs R."/>
            <person name="Beeman R.W."/>
            <person name="Brown S.J."/>
            <person name="Bucher G."/>
            <person name="Friedrich M."/>
            <person name="Grimmelikhuijzen C.J."/>
            <person name="Klingler M."/>
            <person name="Lorenzen M."/>
            <person name="Richards S."/>
            <person name="Roth S."/>
            <person name="Schroder R."/>
            <person name="Tautz D."/>
            <person name="Zdobnov E.M."/>
            <person name="Muzny D."/>
            <person name="Gibbs R.A."/>
            <person name="Weinstock G.M."/>
            <person name="Attaway T."/>
            <person name="Bell S."/>
            <person name="Buhay C.J."/>
            <person name="Chandrabose M.N."/>
            <person name="Chavez D."/>
            <person name="Clerk-Blankenburg K.P."/>
            <person name="Cree A."/>
            <person name="Dao M."/>
            <person name="Davis C."/>
            <person name="Chacko J."/>
            <person name="Dinh H."/>
            <person name="Dugan-Rocha S."/>
            <person name="Fowler G."/>
            <person name="Garner T.T."/>
            <person name="Garnes J."/>
            <person name="Gnirke A."/>
            <person name="Hawes A."/>
            <person name="Hernandez J."/>
            <person name="Hines S."/>
            <person name="Holder M."/>
            <person name="Hume J."/>
            <person name="Jhangiani S.N."/>
            <person name="Joshi V."/>
            <person name="Khan Z.M."/>
            <person name="Jackson L."/>
            <person name="Kovar C."/>
            <person name="Kowis A."/>
            <person name="Lee S."/>
            <person name="Lewis L.R."/>
            <person name="Margolis J."/>
            <person name="Morgan M."/>
            <person name="Nazareth L.V."/>
            <person name="Nguyen N."/>
            <person name="Okwuonu G."/>
            <person name="Parker D."/>
            <person name="Richards S."/>
            <person name="Ruiz S.J."/>
            <person name="Santibanez J."/>
            <person name="Savard J."/>
            <person name="Scherer S.E."/>
            <person name="Schneider B."/>
            <person name="Sodergren E."/>
            <person name="Tautz D."/>
            <person name="Vattahil S."/>
            <person name="Villasana D."/>
            <person name="White C.S."/>
            <person name="Wright R."/>
            <person name="Park Y."/>
            <person name="Beeman R.W."/>
            <person name="Lord J."/>
            <person name="Oppert B."/>
            <person name="Lorenzen M."/>
            <person name="Brown S."/>
            <person name="Wang L."/>
            <person name="Savard J."/>
            <person name="Tautz D."/>
            <person name="Richards S."/>
            <person name="Weinstock G."/>
            <person name="Gibbs R.A."/>
            <person name="Liu Y."/>
            <person name="Worley K."/>
            <person name="Weinstock G."/>
            <person name="Elsik C.G."/>
            <person name="Reese J.T."/>
            <person name="Elhaik E."/>
            <person name="Landan G."/>
            <person name="Graur D."/>
            <person name="Arensburger P."/>
            <person name="Atkinson P."/>
            <person name="Beeman R.W."/>
            <person name="Beidler J."/>
            <person name="Brown S.J."/>
            <person name="Demuth J.P."/>
            <person name="Drury D.W."/>
            <person name="Du Y.Z."/>
            <person name="Fujiwara H."/>
            <person name="Lorenzen M."/>
            <person name="Maselli V."/>
            <person name="Osanai M."/>
            <person name="Park Y."/>
            <person name="Robertson H.M."/>
            <person name="Tu Z."/>
            <person name="Wang J.J."/>
            <person name="Wang S."/>
            <person name="Richards S."/>
            <person name="Song H."/>
            <person name="Zhang L."/>
            <person name="Sodergren E."/>
            <person name="Werner D."/>
            <person name="Stanke M."/>
            <person name="Morgenstern B."/>
            <person name="Solovyev V."/>
            <person name="Kosarev P."/>
            <person name="Brown G."/>
            <person name="Chen H.C."/>
            <person name="Ermolaeva O."/>
            <person name="Hlavina W."/>
            <person name="Kapustin Y."/>
            <person name="Kiryutin B."/>
            <person name="Kitts P."/>
            <person name="Maglott D."/>
            <person name="Pruitt K."/>
            <person name="Sapojnikov V."/>
            <person name="Souvorov A."/>
            <person name="Mackey A.J."/>
            <person name="Waterhouse R.M."/>
            <person name="Wyder S."/>
            <person name="Zdobnov E.M."/>
            <person name="Zdobnov E.M."/>
            <person name="Wyder S."/>
            <person name="Kriventseva E.V."/>
            <person name="Kadowaki T."/>
            <person name="Bork P."/>
            <person name="Aranda M."/>
            <person name="Bao R."/>
            <person name="Beermann A."/>
            <person name="Berns N."/>
            <person name="Bolognesi R."/>
            <person name="Bonneton F."/>
            <person name="Bopp D."/>
            <person name="Brown S.J."/>
            <person name="Bucher G."/>
            <person name="Butts T."/>
            <person name="Chaumot A."/>
            <person name="Denell R.E."/>
            <person name="Ferrier D.E."/>
            <person name="Friedrich M."/>
            <person name="Gordon C.M."/>
            <person name="Jindra M."/>
            <person name="Klingler M."/>
            <person name="Lan Q."/>
            <person name="Lattorff H.M."/>
            <person name="Laudet V."/>
            <person name="von Levetsow C."/>
            <person name="Liu Z."/>
            <person name="Lutz R."/>
            <person name="Lynch J.A."/>
            <person name="da Fonseca R.N."/>
            <person name="Posnien N."/>
            <person name="Reuter R."/>
            <person name="Roth S."/>
            <person name="Savard J."/>
            <person name="Schinko J.B."/>
            <person name="Schmitt C."/>
            <person name="Schoppmeier M."/>
            <person name="Schroder R."/>
            <person name="Shippy T.D."/>
            <person name="Simonnet F."/>
            <person name="Marques-Souza H."/>
            <person name="Tautz D."/>
            <person name="Tomoyasu Y."/>
            <person name="Trauner J."/>
            <person name="Van der Zee M."/>
            <person name="Vervoort M."/>
            <person name="Wittkopp N."/>
            <person name="Wimmer E.A."/>
            <person name="Yang X."/>
            <person name="Jones A.K."/>
            <person name="Sattelle D.B."/>
            <person name="Ebert P.R."/>
            <person name="Nelson D."/>
            <person name="Scott J.G."/>
            <person name="Beeman R.W."/>
            <person name="Muthukrishnan S."/>
            <person name="Kramer K.J."/>
            <person name="Arakane Y."/>
            <person name="Beeman R.W."/>
            <person name="Zhu Q."/>
            <person name="Hogenkamp D."/>
            <person name="Dixit R."/>
            <person name="Oppert B."/>
            <person name="Jiang H."/>
            <person name="Zou Z."/>
            <person name="Marshall J."/>
            <person name="Elpidina E."/>
            <person name="Vinokurov K."/>
            <person name="Oppert C."/>
            <person name="Zou Z."/>
            <person name="Evans J."/>
            <person name="Lu Z."/>
            <person name="Zhao P."/>
            <person name="Sumathipala N."/>
            <person name="Altincicek B."/>
            <person name="Vilcinskas A."/>
            <person name="Williams M."/>
            <person name="Hultmark D."/>
            <person name="Hetru C."/>
            <person name="Jiang H."/>
            <person name="Grimmelikhuijzen C.J."/>
            <person name="Hauser F."/>
            <person name="Cazzamali G."/>
            <person name="Williamson M."/>
            <person name="Park Y."/>
            <person name="Li B."/>
            <person name="Tanaka Y."/>
            <person name="Predel R."/>
            <person name="Neupert S."/>
            <person name="Schachtner J."/>
            <person name="Verleyen P."/>
            <person name="Raible F."/>
            <person name="Bork P."/>
            <person name="Friedrich M."/>
            <person name="Walden K.K."/>
            <person name="Robertson H.M."/>
            <person name="Angeli S."/>
            <person name="Foret S."/>
            <person name="Bucher G."/>
            <person name="Schuetz S."/>
            <person name="Maleszka R."/>
            <person name="Wimmer E.A."/>
            <person name="Beeman R.W."/>
            <person name="Lorenzen M."/>
            <person name="Tomoyasu Y."/>
            <person name="Miller S.C."/>
            <person name="Grossmann D."/>
            <person name="Bucher G."/>
        </authorList>
    </citation>
    <scope>NUCLEOTIDE SEQUENCE [LARGE SCALE GENOMIC DNA]</scope>
    <source>
        <strain evidence="10 11">Georgia GA2</strain>
    </source>
</reference>
<dbReference type="Gene3D" id="3.40.50.1820">
    <property type="entry name" value="alpha/beta hydrolase"/>
    <property type="match status" value="1"/>
</dbReference>